<keyword evidence="2" id="KW-0812">Transmembrane</keyword>
<organism evidence="3 4">
    <name type="scientific">Dispira parvispora</name>
    <dbReference type="NCBI Taxonomy" id="1520584"/>
    <lineage>
        <taxon>Eukaryota</taxon>
        <taxon>Fungi</taxon>
        <taxon>Fungi incertae sedis</taxon>
        <taxon>Zoopagomycota</taxon>
        <taxon>Kickxellomycotina</taxon>
        <taxon>Dimargaritomycetes</taxon>
        <taxon>Dimargaritales</taxon>
        <taxon>Dimargaritaceae</taxon>
        <taxon>Dispira</taxon>
    </lineage>
</organism>
<keyword evidence="2" id="KW-0472">Membrane</keyword>
<feature type="transmembrane region" description="Helical" evidence="2">
    <location>
        <begin position="154"/>
        <end position="173"/>
    </location>
</feature>
<accession>A0A9W8AN57</accession>
<proteinExistence type="predicted"/>
<feature type="region of interest" description="Disordered" evidence="1">
    <location>
        <begin position="1"/>
        <end position="27"/>
    </location>
</feature>
<evidence type="ECO:0000313" key="3">
    <source>
        <dbReference type="EMBL" id="KAJ1962180.1"/>
    </source>
</evidence>
<keyword evidence="4" id="KW-1185">Reference proteome</keyword>
<sequence>MRKSAMRKRAGRAKSPPNPTTSKDASLDAHDALPKAPAVPPTNIKDEAFEDEKSNAQFKLFLTSLSALLIFWFMAQAYFMASAEVRTYTIPFLGIPIETSYPLLSCEFAVICLQVGIYSLYKSDFSWPYFVACAALFTFQFYLCFFTEHPLERIWWTGPALLLALDIYVGYAINVRGFRWSEVAKRERRFKSK</sequence>
<dbReference type="AlphaFoldDB" id="A0A9W8AN57"/>
<evidence type="ECO:0000256" key="1">
    <source>
        <dbReference type="SAM" id="MobiDB-lite"/>
    </source>
</evidence>
<name>A0A9W8AN57_9FUNG</name>
<comment type="caution">
    <text evidence="3">The sequence shown here is derived from an EMBL/GenBank/DDBJ whole genome shotgun (WGS) entry which is preliminary data.</text>
</comment>
<feature type="transmembrane region" description="Helical" evidence="2">
    <location>
        <begin position="128"/>
        <end position="148"/>
    </location>
</feature>
<dbReference type="Proteomes" id="UP001150925">
    <property type="component" value="Unassembled WGS sequence"/>
</dbReference>
<dbReference type="OrthoDB" id="5563489at2759"/>
<evidence type="ECO:0000256" key="2">
    <source>
        <dbReference type="SAM" id="Phobius"/>
    </source>
</evidence>
<protein>
    <submittedName>
        <fullName evidence="3">Uncharacterized protein</fullName>
    </submittedName>
</protein>
<gene>
    <name evidence="3" type="ORF">IWQ62_003612</name>
</gene>
<feature type="transmembrane region" description="Helical" evidence="2">
    <location>
        <begin position="101"/>
        <end position="121"/>
    </location>
</feature>
<keyword evidence="2" id="KW-1133">Transmembrane helix</keyword>
<reference evidence="3" key="1">
    <citation type="submission" date="2022-07" db="EMBL/GenBank/DDBJ databases">
        <title>Phylogenomic reconstructions and comparative analyses of Kickxellomycotina fungi.</title>
        <authorList>
            <person name="Reynolds N.K."/>
            <person name="Stajich J.E."/>
            <person name="Barry K."/>
            <person name="Grigoriev I.V."/>
            <person name="Crous P."/>
            <person name="Smith M.E."/>
        </authorList>
    </citation>
    <scope>NUCLEOTIDE SEQUENCE</scope>
    <source>
        <strain evidence="3">RSA 1196</strain>
    </source>
</reference>
<evidence type="ECO:0000313" key="4">
    <source>
        <dbReference type="Proteomes" id="UP001150925"/>
    </source>
</evidence>
<feature type="compositionally biased region" description="Basic residues" evidence="1">
    <location>
        <begin position="1"/>
        <end position="12"/>
    </location>
</feature>
<dbReference type="EMBL" id="JANBPY010001004">
    <property type="protein sequence ID" value="KAJ1962180.1"/>
    <property type="molecule type" value="Genomic_DNA"/>
</dbReference>
<feature type="transmembrane region" description="Helical" evidence="2">
    <location>
        <begin position="60"/>
        <end position="81"/>
    </location>
</feature>